<protein>
    <recommendedName>
        <fullName evidence="4">Antibiotic biosynthesis monooxygenase</fullName>
    </recommendedName>
</protein>
<reference evidence="2 3" key="1">
    <citation type="submission" date="2018-04" db="EMBL/GenBank/DDBJ databases">
        <title>Genomic Encyclopedia of Archaeal and Bacterial Type Strains, Phase II (KMG-II): from individual species to whole genera.</title>
        <authorList>
            <person name="Goeker M."/>
        </authorList>
    </citation>
    <scope>NUCLEOTIDE SEQUENCE [LARGE SCALE GENOMIC DNA]</scope>
    <source>
        <strain evidence="2 3">DSM 100977</strain>
    </source>
</reference>
<dbReference type="OrthoDB" id="7859710at2"/>
<dbReference type="AlphaFoldDB" id="A0A2T6BHC6"/>
<name>A0A2T6BHC6_9RHOB</name>
<keyword evidence="3" id="KW-1185">Reference proteome</keyword>
<accession>A0A2T6BHC6</accession>
<gene>
    <name evidence="2" type="ORF">C8N43_0112</name>
</gene>
<keyword evidence="1" id="KW-0732">Signal</keyword>
<comment type="caution">
    <text evidence="2">The sequence shown here is derived from an EMBL/GenBank/DDBJ whole genome shotgun (WGS) entry which is preliminary data.</text>
</comment>
<evidence type="ECO:0008006" key="4">
    <source>
        <dbReference type="Google" id="ProtNLM"/>
    </source>
</evidence>
<evidence type="ECO:0000313" key="3">
    <source>
        <dbReference type="Proteomes" id="UP000243978"/>
    </source>
</evidence>
<evidence type="ECO:0000256" key="1">
    <source>
        <dbReference type="SAM" id="SignalP"/>
    </source>
</evidence>
<feature type="signal peptide" evidence="1">
    <location>
        <begin position="1"/>
        <end position="24"/>
    </location>
</feature>
<dbReference type="Proteomes" id="UP000243978">
    <property type="component" value="Unassembled WGS sequence"/>
</dbReference>
<organism evidence="2 3">
    <name type="scientific">Litoreibacter ponti</name>
    <dbReference type="NCBI Taxonomy" id="1510457"/>
    <lineage>
        <taxon>Bacteria</taxon>
        <taxon>Pseudomonadati</taxon>
        <taxon>Pseudomonadota</taxon>
        <taxon>Alphaproteobacteria</taxon>
        <taxon>Rhodobacterales</taxon>
        <taxon>Roseobacteraceae</taxon>
        <taxon>Litoreibacter</taxon>
    </lineage>
</organism>
<proteinExistence type="predicted"/>
<dbReference type="EMBL" id="QBKS01000001">
    <property type="protein sequence ID" value="PTX55473.1"/>
    <property type="molecule type" value="Genomic_DNA"/>
</dbReference>
<sequence length="129" mass="13795">MIFTKTRRTLAMAVLALTPALAFAESATVVEIVTFKAQAGADASAVTAALDPIAAQMSKYDTLVARSVAEGPAGTWTMVNYWTDRDAMNRINEEALTWPEFAALPGVANLETLQMQQLDIASSVGLETE</sequence>
<feature type="chain" id="PRO_5015785088" description="Antibiotic biosynthesis monooxygenase" evidence="1">
    <location>
        <begin position="25"/>
        <end position="129"/>
    </location>
</feature>
<evidence type="ECO:0000313" key="2">
    <source>
        <dbReference type="EMBL" id="PTX55473.1"/>
    </source>
</evidence>
<dbReference type="RefSeq" id="WP_107843760.1">
    <property type="nucleotide sequence ID" value="NZ_QBKS01000001.1"/>
</dbReference>